<evidence type="ECO:0000313" key="3">
    <source>
        <dbReference type="EMBL" id="KAE8669211.1"/>
    </source>
</evidence>
<gene>
    <name evidence="3" type="ORF">F3Y22_tig00112249pilonHSYRG00048</name>
</gene>
<accession>A0A6A2X3C5</accession>
<sequence length="1015" mass="110919">MFSLSRLRFSFQTSPGLRNAKKILGNFKSSVSPLKLEITTVSTESDPFTETAKSGLVIGRSGILQGEEAREDAVAASAATAARWRDFSMSPYQHGSFRDYSWGSVTSVLSGHGRQGSWHLFEENGVMDMFHHDQPRDWRGQSWESCKGPQALWRPHHVNNERRSMDDMSSTILIFICFVNMGSTSKGQHDHKTSAFKSLGGVDSDEGKLSCNRKIDPVRILLGMQQPVFSSAPSDETMSRKKPRLAGVGVWPIPTVCSPATPSVACSSSPGDSRCNVLAQQHIVLFLLRNMESMWGTRGSIQEEVSRFISSNGLVEDPLTIEKERALINPWTSEEKEIFIDKLAAFGKDFRKIASFLDHKTTADWIVLGGRFVSKTSGVDDSIVIRSSNFDIAGSDQDTVAADVLAGICGSLSSEAMSSCITSAGPGEGYHHDRKCHKVDSVVKKPSTSDVLQNADEDAFSDETCGEMVSAHWTDEENPLYTGCLSLCKARKCLGLDLIHPTTRNTCTPLSDDANAGGTDTEDACVQESSVICGDKLGSNVEDDLPPKGNDGRLVDHQNTEAVEDIFSDVDLTGSISEDGADAMDLRTKRLNHYSAETGSQIICRPVSNRTGDESIDKNFDAKVLHQVPLDLGSAGKPSILLFPDESSFAKISVLHDSDTSQCENICNQDKLSSTLAYPEKKDKHSHKMLVGMWCSQLAELKRRSPSERGVAGSFLAHDYLHKCNSPKPAAELPRLVQKSEQANSRQKSHFWSLSDTEKPCRNGNVKLFGQILNSSSQDDEKVVHFSKSAKYSDLNLTSCKNVGGNGSLSKFDENISFAPENVPRRSYGLWDGNRIQTGLSSLPDSAILVAKYPGAFVNYSSSSSSQMEQQASQTFRNTDRNLNGVSVFTPREINSNGTVTDYQAYRGHDCTKVAPFTADVKQQQGMFSEKQRQNNGFDAVSNLQQRGRGMVGMNVMGTGGGGGVVGGSCSKLSDPVAVLRMQFAKTEPYGGQSGSRTREEESTWRGKGDMNIRR</sequence>
<dbReference type="AlphaFoldDB" id="A0A6A2X3C5"/>
<evidence type="ECO:0000256" key="1">
    <source>
        <dbReference type="SAM" id="MobiDB-lite"/>
    </source>
</evidence>
<dbReference type="PANTHER" id="PTHR47340">
    <property type="entry name" value="DUPLICATED HOMEODOMAIN-LIKE SUPERFAMILY PROTEIN"/>
    <property type="match status" value="1"/>
</dbReference>
<dbReference type="EMBL" id="VEPZ02001530">
    <property type="protein sequence ID" value="KAE8669211.1"/>
    <property type="molecule type" value="Genomic_DNA"/>
</dbReference>
<comment type="caution">
    <text evidence="3">The sequence shown here is derived from an EMBL/GenBank/DDBJ whole genome shotgun (WGS) entry which is preliminary data.</text>
</comment>
<dbReference type="InterPro" id="IPR017884">
    <property type="entry name" value="SANT_dom"/>
</dbReference>
<dbReference type="PANTHER" id="PTHR47340:SF1">
    <property type="entry name" value="DUPLICATED HOMEODOMAIN-LIKE SUPERFAMILY PROTEIN"/>
    <property type="match status" value="1"/>
</dbReference>
<dbReference type="Proteomes" id="UP000436088">
    <property type="component" value="Unassembled WGS sequence"/>
</dbReference>
<feature type="region of interest" description="Disordered" evidence="1">
    <location>
        <begin position="988"/>
        <end position="1015"/>
    </location>
</feature>
<feature type="compositionally biased region" description="Basic and acidic residues" evidence="1">
    <location>
        <begin position="997"/>
        <end position="1015"/>
    </location>
</feature>
<proteinExistence type="predicted"/>
<reference evidence="3" key="1">
    <citation type="submission" date="2019-09" db="EMBL/GenBank/DDBJ databases">
        <title>Draft genome information of white flower Hibiscus syriacus.</title>
        <authorList>
            <person name="Kim Y.-M."/>
        </authorList>
    </citation>
    <scope>NUCLEOTIDE SEQUENCE [LARGE SCALE GENOMIC DNA]</scope>
    <source>
        <strain evidence="3">YM2019G1</strain>
    </source>
</reference>
<organism evidence="3 4">
    <name type="scientific">Hibiscus syriacus</name>
    <name type="common">Rose of Sharon</name>
    <dbReference type="NCBI Taxonomy" id="106335"/>
    <lineage>
        <taxon>Eukaryota</taxon>
        <taxon>Viridiplantae</taxon>
        <taxon>Streptophyta</taxon>
        <taxon>Embryophyta</taxon>
        <taxon>Tracheophyta</taxon>
        <taxon>Spermatophyta</taxon>
        <taxon>Magnoliopsida</taxon>
        <taxon>eudicotyledons</taxon>
        <taxon>Gunneridae</taxon>
        <taxon>Pentapetalae</taxon>
        <taxon>rosids</taxon>
        <taxon>malvids</taxon>
        <taxon>Malvales</taxon>
        <taxon>Malvaceae</taxon>
        <taxon>Malvoideae</taxon>
        <taxon>Hibiscus</taxon>
    </lineage>
</organism>
<keyword evidence="4" id="KW-1185">Reference proteome</keyword>
<feature type="domain" description="SANT" evidence="2">
    <location>
        <begin position="326"/>
        <end position="364"/>
    </location>
</feature>
<name>A0A6A2X3C5_HIBSY</name>
<dbReference type="CDD" id="cd00167">
    <property type="entry name" value="SANT"/>
    <property type="match status" value="1"/>
</dbReference>
<dbReference type="InterPro" id="IPR001005">
    <property type="entry name" value="SANT/Myb"/>
</dbReference>
<dbReference type="PROSITE" id="PS51293">
    <property type="entry name" value="SANT"/>
    <property type="match status" value="1"/>
</dbReference>
<dbReference type="InterPro" id="IPR009057">
    <property type="entry name" value="Homeodomain-like_sf"/>
</dbReference>
<evidence type="ECO:0000259" key="2">
    <source>
        <dbReference type="PROSITE" id="PS51293"/>
    </source>
</evidence>
<protein>
    <recommendedName>
        <fullName evidence="2">SANT domain-containing protein</fullName>
    </recommendedName>
</protein>
<dbReference type="Gene3D" id="1.10.10.60">
    <property type="entry name" value="Homeodomain-like"/>
    <property type="match status" value="1"/>
</dbReference>
<dbReference type="SUPFAM" id="SSF46689">
    <property type="entry name" value="Homeodomain-like"/>
    <property type="match status" value="1"/>
</dbReference>
<evidence type="ECO:0000313" key="4">
    <source>
        <dbReference type="Proteomes" id="UP000436088"/>
    </source>
</evidence>